<evidence type="ECO:0008006" key="5">
    <source>
        <dbReference type="Google" id="ProtNLM"/>
    </source>
</evidence>
<protein>
    <recommendedName>
        <fullName evidence="5">Secreted protein</fullName>
    </recommendedName>
</protein>
<comment type="caution">
    <text evidence="3">The sequence shown here is derived from an EMBL/GenBank/DDBJ whole genome shotgun (WGS) entry which is preliminary data.</text>
</comment>
<evidence type="ECO:0000313" key="3">
    <source>
        <dbReference type="EMBL" id="GAA4384217.1"/>
    </source>
</evidence>
<evidence type="ECO:0000256" key="2">
    <source>
        <dbReference type="SAM" id="SignalP"/>
    </source>
</evidence>
<feature type="signal peptide" evidence="2">
    <location>
        <begin position="1"/>
        <end position="24"/>
    </location>
</feature>
<evidence type="ECO:0000256" key="1">
    <source>
        <dbReference type="SAM" id="MobiDB-lite"/>
    </source>
</evidence>
<dbReference type="EMBL" id="BAABGL010000002">
    <property type="protein sequence ID" value="GAA4384217.1"/>
    <property type="molecule type" value="Genomic_DNA"/>
</dbReference>
<evidence type="ECO:0000313" key="4">
    <source>
        <dbReference type="Proteomes" id="UP001500642"/>
    </source>
</evidence>
<keyword evidence="2" id="KW-0732">Signal</keyword>
<dbReference type="Proteomes" id="UP001500642">
    <property type="component" value="Unassembled WGS sequence"/>
</dbReference>
<feature type="compositionally biased region" description="Low complexity" evidence="1">
    <location>
        <begin position="45"/>
        <end position="64"/>
    </location>
</feature>
<feature type="region of interest" description="Disordered" evidence="1">
    <location>
        <begin position="29"/>
        <end position="90"/>
    </location>
</feature>
<dbReference type="PROSITE" id="PS51257">
    <property type="entry name" value="PROKAR_LIPOPROTEIN"/>
    <property type="match status" value="1"/>
</dbReference>
<organism evidence="3 4">
    <name type="scientific">Brevibacterium pityocampae</name>
    <dbReference type="NCBI Taxonomy" id="506594"/>
    <lineage>
        <taxon>Bacteria</taxon>
        <taxon>Bacillati</taxon>
        <taxon>Actinomycetota</taxon>
        <taxon>Actinomycetes</taxon>
        <taxon>Micrococcales</taxon>
        <taxon>Brevibacteriaceae</taxon>
        <taxon>Brevibacterium</taxon>
    </lineage>
</organism>
<gene>
    <name evidence="3" type="ORF">GCM10023167_04640</name>
</gene>
<dbReference type="RefSeq" id="WP_345029504.1">
    <property type="nucleotide sequence ID" value="NZ_BAABGL010000002.1"/>
</dbReference>
<feature type="chain" id="PRO_5045274742" description="Secreted protein" evidence="2">
    <location>
        <begin position="25"/>
        <end position="208"/>
    </location>
</feature>
<name>A0ABP8J376_9MICO</name>
<accession>A0ABP8J376</accession>
<reference evidence="4" key="1">
    <citation type="journal article" date="2019" name="Int. J. Syst. Evol. Microbiol.">
        <title>The Global Catalogue of Microorganisms (GCM) 10K type strain sequencing project: providing services to taxonomists for standard genome sequencing and annotation.</title>
        <authorList>
            <consortium name="The Broad Institute Genomics Platform"/>
            <consortium name="The Broad Institute Genome Sequencing Center for Infectious Disease"/>
            <person name="Wu L."/>
            <person name="Ma J."/>
        </authorList>
    </citation>
    <scope>NUCLEOTIDE SEQUENCE [LARGE SCALE GENOMIC DNA]</scope>
    <source>
        <strain evidence="4">JCM 17808</strain>
    </source>
</reference>
<sequence length="208" mass="21462">MRRIPSVRPTTAIASLALVLSLGACSLGSDDTVADKRSPDDTSVAGESPSAAPSGEPGSPESAGLDPNNLPEPVASATVPARAGEGDQSDATMTVELLGLSREGRTVVGQFAFTIDAAAGSEPNHLYHYLGNSGWAPFFIDNTNLKRHRVLSDSSGVIRAQTDYQGGKFGPGQTFYAFAVFAAPPEDVTEVDVAMVDGAPLATGITIQ</sequence>
<keyword evidence="4" id="KW-1185">Reference proteome</keyword>
<proteinExistence type="predicted"/>